<dbReference type="EMBL" id="JAUPFM010000019">
    <property type="protein sequence ID" value="KAK2820987.1"/>
    <property type="molecule type" value="Genomic_DNA"/>
</dbReference>
<dbReference type="AlphaFoldDB" id="A0AA88J341"/>
<organism evidence="1 2">
    <name type="scientific">Channa striata</name>
    <name type="common">Snakehead murrel</name>
    <name type="synonym">Ophicephalus striatus</name>
    <dbReference type="NCBI Taxonomy" id="64152"/>
    <lineage>
        <taxon>Eukaryota</taxon>
        <taxon>Metazoa</taxon>
        <taxon>Chordata</taxon>
        <taxon>Craniata</taxon>
        <taxon>Vertebrata</taxon>
        <taxon>Euteleostomi</taxon>
        <taxon>Actinopterygii</taxon>
        <taxon>Neopterygii</taxon>
        <taxon>Teleostei</taxon>
        <taxon>Neoteleostei</taxon>
        <taxon>Acanthomorphata</taxon>
        <taxon>Anabantaria</taxon>
        <taxon>Anabantiformes</taxon>
        <taxon>Channoidei</taxon>
        <taxon>Channidae</taxon>
        <taxon>Channa</taxon>
    </lineage>
</organism>
<evidence type="ECO:0000313" key="2">
    <source>
        <dbReference type="Proteomes" id="UP001187415"/>
    </source>
</evidence>
<accession>A0AA88J341</accession>
<dbReference type="Proteomes" id="UP001187415">
    <property type="component" value="Unassembled WGS sequence"/>
</dbReference>
<sequence length="65" mass="7317">MLYFIRDYWLGSLSPCLVLLAFQSLCSGIRSKPQLISIATEEHPAESILTLLMKEFWGRGGDIIS</sequence>
<gene>
    <name evidence="1" type="ORF">Q5P01_023946</name>
</gene>
<evidence type="ECO:0000313" key="1">
    <source>
        <dbReference type="EMBL" id="KAK2820987.1"/>
    </source>
</evidence>
<protein>
    <submittedName>
        <fullName evidence="1">Uncharacterized protein</fullName>
    </submittedName>
</protein>
<reference evidence="1" key="1">
    <citation type="submission" date="2023-07" db="EMBL/GenBank/DDBJ databases">
        <title>Chromosome-level Genome Assembly of Striped Snakehead (Channa striata).</title>
        <authorList>
            <person name="Liu H."/>
        </authorList>
    </citation>
    <scope>NUCLEOTIDE SEQUENCE</scope>
    <source>
        <strain evidence="1">Gz</strain>
        <tissue evidence="1">Muscle</tissue>
    </source>
</reference>
<proteinExistence type="predicted"/>
<name>A0AA88J341_CHASR</name>
<comment type="caution">
    <text evidence="1">The sequence shown here is derived from an EMBL/GenBank/DDBJ whole genome shotgun (WGS) entry which is preliminary data.</text>
</comment>
<keyword evidence="2" id="KW-1185">Reference proteome</keyword>